<dbReference type="AlphaFoldDB" id="A0A6J4LJQ3"/>
<evidence type="ECO:0000313" key="1">
    <source>
        <dbReference type="EMBL" id="CAA9334799.1"/>
    </source>
</evidence>
<dbReference type="EMBL" id="CADCTQ010000637">
    <property type="protein sequence ID" value="CAA9334799.1"/>
    <property type="molecule type" value="Genomic_DNA"/>
</dbReference>
<protein>
    <submittedName>
        <fullName evidence="1">Uncharacterized protein</fullName>
    </submittedName>
</protein>
<reference evidence="1" key="1">
    <citation type="submission" date="2020-02" db="EMBL/GenBank/DDBJ databases">
        <authorList>
            <person name="Meier V. D."/>
        </authorList>
    </citation>
    <scope>NUCLEOTIDE SEQUENCE</scope>
    <source>
        <strain evidence="1">AVDCRST_MAG56</strain>
    </source>
</reference>
<name>A0A6J4LJQ3_9SPHI</name>
<accession>A0A6J4LJQ3</accession>
<sequence length="44" mass="4959">MSTQPNYTTKTPFPLSRFCTFRGRTGHRAGTKSEKGAFFNNGFI</sequence>
<proteinExistence type="predicted"/>
<gene>
    <name evidence="1" type="ORF">AVDCRST_MAG56-7611</name>
</gene>
<organism evidence="1">
    <name type="scientific">uncultured Cytophagales bacterium</name>
    <dbReference type="NCBI Taxonomy" id="158755"/>
    <lineage>
        <taxon>Bacteria</taxon>
        <taxon>Pseudomonadati</taxon>
        <taxon>Bacteroidota</taxon>
        <taxon>Sphingobacteriia</taxon>
        <taxon>Sphingobacteriales</taxon>
        <taxon>environmental samples</taxon>
    </lineage>
</organism>